<evidence type="ECO:0000313" key="6">
    <source>
        <dbReference type="EMBL" id="EXV02464.1"/>
    </source>
</evidence>
<organism evidence="6 7">
    <name type="scientific">Metarhizium robertsii</name>
    <dbReference type="NCBI Taxonomy" id="568076"/>
    <lineage>
        <taxon>Eukaryota</taxon>
        <taxon>Fungi</taxon>
        <taxon>Dikarya</taxon>
        <taxon>Ascomycota</taxon>
        <taxon>Pezizomycotina</taxon>
        <taxon>Sordariomycetes</taxon>
        <taxon>Hypocreomycetidae</taxon>
        <taxon>Hypocreales</taxon>
        <taxon>Clavicipitaceae</taxon>
        <taxon>Metarhizium</taxon>
    </lineage>
</organism>
<feature type="transmembrane region" description="Helical" evidence="5">
    <location>
        <begin position="37"/>
        <end position="59"/>
    </location>
</feature>
<dbReference type="Proteomes" id="UP000030151">
    <property type="component" value="Unassembled WGS sequence"/>
</dbReference>
<evidence type="ECO:0000256" key="4">
    <source>
        <dbReference type="ARBA" id="ARBA00023136"/>
    </source>
</evidence>
<evidence type="ECO:0000256" key="5">
    <source>
        <dbReference type="SAM" id="Phobius"/>
    </source>
</evidence>
<accession>A0A0A1UX56</accession>
<comment type="subcellular location">
    <subcellularLocation>
        <location evidence="1">Membrane</location>
        <topology evidence="1">Multi-pass membrane protein</topology>
    </subcellularLocation>
</comment>
<dbReference type="Gene3D" id="1.20.1250.20">
    <property type="entry name" value="MFS general substrate transporter like domains"/>
    <property type="match status" value="1"/>
</dbReference>
<dbReference type="GO" id="GO:0005886">
    <property type="term" value="C:plasma membrane"/>
    <property type="evidence" value="ECO:0007669"/>
    <property type="project" value="TreeGrafter"/>
</dbReference>
<evidence type="ECO:0000256" key="3">
    <source>
        <dbReference type="ARBA" id="ARBA00022989"/>
    </source>
</evidence>
<dbReference type="InterPro" id="IPR036259">
    <property type="entry name" value="MFS_trans_sf"/>
</dbReference>
<protein>
    <submittedName>
        <fullName evidence="6">MFS transporter</fullName>
    </submittedName>
</protein>
<dbReference type="AlphaFoldDB" id="A0A0A1UX56"/>
<keyword evidence="4 5" id="KW-0472">Membrane</keyword>
<evidence type="ECO:0000256" key="1">
    <source>
        <dbReference type="ARBA" id="ARBA00004141"/>
    </source>
</evidence>
<feature type="transmembrane region" description="Helical" evidence="5">
    <location>
        <begin position="196"/>
        <end position="220"/>
    </location>
</feature>
<sequence>MPQSTLLIKRMKPGARPSTLSSISEQAVATRLMMFDWVGMVLCTASASSFLIGITWGGAQFPWSSWHTLVPIIVGAVDLVAAGLWEVYGTERSFVRVSLLNSCPQLAAYICAILQGIMLFCTLYYLPIFYEGVKDYTPTVAGIGLIPMTGSLLPIGILVGIIIRRTGHFRWAIWLGWLISILSSGLLILFNSDTRVYAWVLILIVVGLGHGLILIALNICTQALADRADVGYAAAMYTFMRSIGMCIGVSVSGTILQNTLQTYMKDQNLDASMAGAVVGIISQLQDLPTTMRKPIAIAIGKSCDNVAEFLLGVATLALLVYLLIKESSLDKEFKPDHVLEGSADKKRAI</sequence>
<feature type="transmembrane region" description="Helical" evidence="5">
    <location>
        <begin position="140"/>
        <end position="164"/>
    </location>
</feature>
<dbReference type="PANTHER" id="PTHR23501:SF59">
    <property type="entry name" value="MAJOR FACILITATOR SUPERFAMILY (MFS) PROFILE DOMAIN-CONTAINING PROTEIN-RELATED"/>
    <property type="match status" value="1"/>
</dbReference>
<evidence type="ECO:0000256" key="2">
    <source>
        <dbReference type="ARBA" id="ARBA00022692"/>
    </source>
</evidence>
<dbReference type="Pfam" id="PF07690">
    <property type="entry name" value="MFS_1"/>
    <property type="match status" value="1"/>
</dbReference>
<name>A0A0A1UX56_9HYPO</name>
<dbReference type="GO" id="GO:0022857">
    <property type="term" value="F:transmembrane transporter activity"/>
    <property type="evidence" value="ECO:0007669"/>
    <property type="project" value="InterPro"/>
</dbReference>
<gene>
    <name evidence="6" type="ORF">X797_004596</name>
</gene>
<keyword evidence="3 5" id="KW-1133">Transmembrane helix</keyword>
<dbReference type="EMBL" id="JELW01000005">
    <property type="protein sequence ID" value="EXV02464.1"/>
    <property type="molecule type" value="Genomic_DNA"/>
</dbReference>
<feature type="transmembrane region" description="Helical" evidence="5">
    <location>
        <begin position="171"/>
        <end position="190"/>
    </location>
</feature>
<dbReference type="HOGENOM" id="CLU_000960_22_0_1"/>
<dbReference type="SUPFAM" id="SSF103473">
    <property type="entry name" value="MFS general substrate transporter"/>
    <property type="match status" value="1"/>
</dbReference>
<feature type="transmembrane region" description="Helical" evidence="5">
    <location>
        <begin position="306"/>
        <end position="324"/>
    </location>
</feature>
<feature type="transmembrane region" description="Helical" evidence="5">
    <location>
        <begin position="232"/>
        <end position="256"/>
    </location>
</feature>
<dbReference type="InterPro" id="IPR011701">
    <property type="entry name" value="MFS"/>
</dbReference>
<feature type="transmembrane region" description="Helical" evidence="5">
    <location>
        <begin position="106"/>
        <end position="128"/>
    </location>
</feature>
<keyword evidence="2 5" id="KW-0812">Transmembrane</keyword>
<evidence type="ECO:0000313" key="7">
    <source>
        <dbReference type="Proteomes" id="UP000030151"/>
    </source>
</evidence>
<proteinExistence type="predicted"/>
<dbReference type="PANTHER" id="PTHR23501">
    <property type="entry name" value="MAJOR FACILITATOR SUPERFAMILY"/>
    <property type="match status" value="1"/>
</dbReference>
<comment type="caution">
    <text evidence="6">The sequence shown here is derived from an EMBL/GenBank/DDBJ whole genome shotgun (WGS) entry which is preliminary data.</text>
</comment>
<reference evidence="6 7" key="1">
    <citation type="submission" date="2014-02" db="EMBL/GenBank/DDBJ databases">
        <title>The genome sequence of the entomopathogenic fungus Metarhizium robertsii ARSEF 2575.</title>
        <authorList>
            <person name="Giuliano Garisto Donzelli B."/>
            <person name="Roe B.A."/>
            <person name="Macmil S.L."/>
            <person name="Krasnoff S.B."/>
            <person name="Gibson D.M."/>
        </authorList>
    </citation>
    <scope>NUCLEOTIDE SEQUENCE [LARGE SCALE GENOMIC DNA]</scope>
    <source>
        <strain evidence="6 7">ARSEF 2575</strain>
    </source>
</reference>